<reference evidence="3 4" key="1">
    <citation type="submission" date="2019-08" db="EMBL/GenBank/DDBJ databases">
        <title>Draft genome sequences of two oriental melons (Cucumis melo L. var makuwa).</title>
        <authorList>
            <person name="Kwon S.-Y."/>
        </authorList>
    </citation>
    <scope>NUCLEOTIDE SEQUENCE [LARGE SCALE GENOMIC DNA]</scope>
    <source>
        <strain evidence="4">cv. Chang Bougi</strain>
        <strain evidence="3">cv. SW 3</strain>
        <tissue evidence="2">Leaf</tissue>
    </source>
</reference>
<dbReference type="Proteomes" id="UP000321393">
    <property type="component" value="Unassembled WGS sequence"/>
</dbReference>
<organism evidence="2 4">
    <name type="scientific">Cucumis melo var. makuwa</name>
    <name type="common">Oriental melon</name>
    <dbReference type="NCBI Taxonomy" id="1194695"/>
    <lineage>
        <taxon>Eukaryota</taxon>
        <taxon>Viridiplantae</taxon>
        <taxon>Streptophyta</taxon>
        <taxon>Embryophyta</taxon>
        <taxon>Tracheophyta</taxon>
        <taxon>Spermatophyta</taxon>
        <taxon>Magnoliopsida</taxon>
        <taxon>eudicotyledons</taxon>
        <taxon>Gunneridae</taxon>
        <taxon>Pentapetalae</taxon>
        <taxon>rosids</taxon>
        <taxon>fabids</taxon>
        <taxon>Cucurbitales</taxon>
        <taxon>Cucurbitaceae</taxon>
        <taxon>Benincaseae</taxon>
        <taxon>Cucumis</taxon>
    </lineage>
</organism>
<protein>
    <submittedName>
        <fullName evidence="2">Protein NYNRIN-like</fullName>
    </submittedName>
</protein>
<dbReference type="Proteomes" id="UP000321947">
    <property type="component" value="Unassembled WGS sequence"/>
</dbReference>
<dbReference type="EMBL" id="SSTD01007152">
    <property type="protein sequence ID" value="TYK19173.1"/>
    <property type="molecule type" value="Genomic_DNA"/>
</dbReference>
<dbReference type="OrthoDB" id="1934939at2759"/>
<evidence type="ECO:0000313" key="2">
    <source>
        <dbReference type="EMBL" id="TYK19173.1"/>
    </source>
</evidence>
<sequence length="167" mass="19164">MVQDSIDYAKKCEACRYHENFIHQPLEPLHPIVTSWPFEAWGLDLVRDLVLAVRRLIITTRHTGNKFTPKWDGPYIVKEVYTNGAYKIVDQEGLKFGPINDWGLHQCSTDFEDCTVTFPCPSSKVSSMHPHIQARRLHQHFLIFKLESFIDASSYSSSKASSTLSHI</sequence>
<evidence type="ECO:0000313" key="3">
    <source>
        <dbReference type="Proteomes" id="UP000321393"/>
    </source>
</evidence>
<evidence type="ECO:0000313" key="4">
    <source>
        <dbReference type="Proteomes" id="UP000321947"/>
    </source>
</evidence>
<name>A0A5D3D6P8_CUCMM</name>
<dbReference type="EMBL" id="SSTE01009356">
    <property type="protein sequence ID" value="KAA0053583.1"/>
    <property type="molecule type" value="Genomic_DNA"/>
</dbReference>
<accession>A0A5D3D6P8</accession>
<proteinExistence type="predicted"/>
<comment type="caution">
    <text evidence="2">The sequence shown here is derived from an EMBL/GenBank/DDBJ whole genome shotgun (WGS) entry which is preliminary data.</text>
</comment>
<evidence type="ECO:0000313" key="1">
    <source>
        <dbReference type="EMBL" id="KAA0053583.1"/>
    </source>
</evidence>
<gene>
    <name evidence="2" type="ORF">E5676_scaffold522G001040</name>
    <name evidence="1" type="ORF">E6C27_scaffold190G001540</name>
</gene>
<dbReference type="AlphaFoldDB" id="A0A5D3D6P8"/>